<name>A0A6T9PG12_9EUKA</name>
<evidence type="ECO:0000313" key="3">
    <source>
        <dbReference type="EMBL" id="CAE0152213.1"/>
    </source>
</evidence>
<gene>
    <name evidence="2" type="ORF">HERI1096_LOCUS39357</name>
    <name evidence="3" type="ORF">HERI1096_LOCUS39358</name>
</gene>
<reference evidence="3" key="1">
    <citation type="submission" date="2021-01" db="EMBL/GenBank/DDBJ databases">
        <authorList>
            <person name="Corre E."/>
            <person name="Pelletier E."/>
            <person name="Niang G."/>
            <person name="Scheremetjew M."/>
            <person name="Finn R."/>
            <person name="Kale V."/>
            <person name="Holt S."/>
            <person name="Cochrane G."/>
            <person name="Meng A."/>
            <person name="Brown T."/>
            <person name="Cohen L."/>
        </authorList>
    </citation>
    <scope>NUCLEOTIDE SEQUENCE</scope>
    <source>
        <strain evidence="3">CCMP281</strain>
    </source>
</reference>
<dbReference type="AlphaFoldDB" id="A0A6T9PG12"/>
<feature type="region of interest" description="Disordered" evidence="1">
    <location>
        <begin position="99"/>
        <end position="133"/>
    </location>
</feature>
<sequence length="133" mass="14080">MATCLKSPSLLQHLGLVGAAAPHSGSRGEYHSPLVHMNERARQRAHTVHNMETKLLGVVLQGMPVEHMAPILPRHMRGGTMSGQRQLDIAAISSMAALTGNTREQPAAPGKKDRLDKATAPTKQGPLALCGGP</sequence>
<dbReference type="EMBL" id="HBHX01071178">
    <property type="protein sequence ID" value="CAE0152213.1"/>
    <property type="molecule type" value="Transcribed_RNA"/>
</dbReference>
<accession>A0A6T9PG12</accession>
<dbReference type="EMBL" id="HBHX01071177">
    <property type="protein sequence ID" value="CAE0152212.1"/>
    <property type="molecule type" value="Transcribed_RNA"/>
</dbReference>
<evidence type="ECO:0000256" key="1">
    <source>
        <dbReference type="SAM" id="MobiDB-lite"/>
    </source>
</evidence>
<protein>
    <submittedName>
        <fullName evidence="3">Uncharacterized protein</fullName>
    </submittedName>
</protein>
<organism evidence="3">
    <name type="scientific">Haptolina ericina</name>
    <dbReference type="NCBI Taxonomy" id="156174"/>
    <lineage>
        <taxon>Eukaryota</taxon>
        <taxon>Haptista</taxon>
        <taxon>Haptophyta</taxon>
        <taxon>Prymnesiophyceae</taxon>
        <taxon>Prymnesiales</taxon>
        <taxon>Prymnesiaceae</taxon>
        <taxon>Haptolina</taxon>
    </lineage>
</organism>
<proteinExistence type="predicted"/>
<evidence type="ECO:0000313" key="2">
    <source>
        <dbReference type="EMBL" id="CAE0152212.1"/>
    </source>
</evidence>